<evidence type="ECO:0000313" key="4">
    <source>
        <dbReference type="EMBL" id="NNU33841.1"/>
    </source>
</evidence>
<proteinExistence type="predicted"/>
<dbReference type="EMBL" id="JABFCR010000022">
    <property type="protein sequence ID" value="NNU33841.1"/>
    <property type="molecule type" value="Genomic_DNA"/>
</dbReference>
<accession>A0ABX1W5H2</accession>
<evidence type="ECO:0000256" key="2">
    <source>
        <dbReference type="ARBA" id="ARBA00022679"/>
    </source>
</evidence>
<dbReference type="InterPro" id="IPR019257">
    <property type="entry name" value="MeTrfase_dom"/>
</dbReference>
<organism evidence="4 5">
    <name type="scientific">Mucilaginibacter humi</name>
    <dbReference type="NCBI Taxonomy" id="2732510"/>
    <lineage>
        <taxon>Bacteria</taxon>
        <taxon>Pseudomonadati</taxon>
        <taxon>Bacteroidota</taxon>
        <taxon>Sphingobacteriia</taxon>
        <taxon>Sphingobacteriales</taxon>
        <taxon>Sphingobacteriaceae</taxon>
        <taxon>Mucilaginibacter</taxon>
    </lineage>
</organism>
<dbReference type="InterPro" id="IPR051128">
    <property type="entry name" value="EgtD_Methyltrsf_superfamily"/>
</dbReference>
<keyword evidence="5" id="KW-1185">Reference proteome</keyword>
<keyword evidence="1" id="KW-0489">Methyltransferase</keyword>
<dbReference type="InterPro" id="IPR029063">
    <property type="entry name" value="SAM-dependent_MTases_sf"/>
</dbReference>
<evidence type="ECO:0000256" key="1">
    <source>
        <dbReference type="ARBA" id="ARBA00022603"/>
    </source>
</evidence>
<evidence type="ECO:0000259" key="3">
    <source>
        <dbReference type="Pfam" id="PF10017"/>
    </source>
</evidence>
<evidence type="ECO:0000313" key="5">
    <source>
        <dbReference type="Proteomes" id="UP000566071"/>
    </source>
</evidence>
<protein>
    <submittedName>
        <fullName evidence="4">L-histidine N(Alpha)-methyltransferase</fullName>
    </submittedName>
</protein>
<feature type="domain" description="Histidine-specific methyltransferase SAM-dependent" evidence="3">
    <location>
        <begin position="22"/>
        <end position="326"/>
    </location>
</feature>
<reference evidence="4 5" key="1">
    <citation type="submission" date="2020-05" db="EMBL/GenBank/DDBJ databases">
        <authorList>
            <person name="Khan S.A."/>
            <person name="Jeon C.O."/>
            <person name="Chun B.H."/>
        </authorList>
    </citation>
    <scope>NUCLEOTIDE SEQUENCE [LARGE SCALE GENOMIC DNA]</scope>
    <source>
        <strain evidence="4 5">S1162</strain>
    </source>
</reference>
<sequence>MNQTATQPDTIETSKNNAATFYNDVIKGLSGPTKRLNSMYFYDAVGDKIFQELMGCPEYYPTNCEMEIFSTKTAALAQTIMADGDSFDLIELGAGDATKSTYLLKYTVNQQTDFSYLPIDISANVINYLNVKLPLSIPGLKITGLNGEYFDMLKKAAALSNRRKVVLFMGSNIGNMPVPEANQFCKTLREHLNPGDMVLIGFDLKKSPKTILAAYNDSEGITKRFNLNLLLRINRELDGNFDVSQFDHYATYDPETGACKSYLISLKDQIVTIGKETIRFLKDEYIYMEISQKFTIMQTDQMAANTGFRPVDRFFDIKKWFVDAVWMAE</sequence>
<keyword evidence="2" id="KW-0808">Transferase</keyword>
<dbReference type="SUPFAM" id="SSF53335">
    <property type="entry name" value="S-adenosyl-L-methionine-dependent methyltransferases"/>
    <property type="match status" value="1"/>
</dbReference>
<gene>
    <name evidence="4" type="ORF">HK413_06215</name>
</gene>
<comment type="caution">
    <text evidence="4">The sequence shown here is derived from an EMBL/GenBank/DDBJ whole genome shotgun (WGS) entry which is preliminary data.</text>
</comment>
<dbReference type="PANTHER" id="PTHR43397">
    <property type="entry name" value="ERGOTHIONEINE BIOSYNTHESIS PROTEIN 1"/>
    <property type="match status" value="1"/>
</dbReference>
<dbReference type="Pfam" id="PF10017">
    <property type="entry name" value="Methyltransf_33"/>
    <property type="match status" value="1"/>
</dbReference>
<dbReference type="RefSeq" id="WP_175269528.1">
    <property type="nucleotide sequence ID" value="NZ_JABFCR010000022.1"/>
</dbReference>
<dbReference type="InterPro" id="IPR017804">
    <property type="entry name" value="MeTrfase_EgtD-like"/>
</dbReference>
<name>A0ABX1W5H2_9SPHI</name>
<dbReference type="PANTHER" id="PTHR43397:SF1">
    <property type="entry name" value="ERGOTHIONEINE BIOSYNTHESIS PROTEIN 1"/>
    <property type="match status" value="1"/>
</dbReference>
<dbReference type="Gene3D" id="3.40.50.150">
    <property type="entry name" value="Vaccinia Virus protein VP39"/>
    <property type="match status" value="1"/>
</dbReference>
<dbReference type="PIRSF" id="PIRSF018005">
    <property type="entry name" value="UCP018005"/>
    <property type="match status" value="1"/>
</dbReference>
<dbReference type="Proteomes" id="UP000566071">
    <property type="component" value="Unassembled WGS sequence"/>
</dbReference>